<dbReference type="PROSITE" id="PS51257">
    <property type="entry name" value="PROKAR_LIPOPROTEIN"/>
    <property type="match status" value="1"/>
</dbReference>
<accession>A0A2K9H232</accession>
<dbReference type="AlphaFoldDB" id="A0A2K9H232"/>
<dbReference type="EMBL" id="QSDG01000028">
    <property type="protein sequence ID" value="RGY64669.1"/>
    <property type="molecule type" value="Genomic_DNA"/>
</dbReference>
<name>A0A2K9H232_BACFG</name>
<gene>
    <name evidence="1" type="ORF">DXA27_21285</name>
</gene>
<protein>
    <submittedName>
        <fullName evidence="1">Uncharacterized protein</fullName>
    </submittedName>
</protein>
<evidence type="ECO:0000313" key="1">
    <source>
        <dbReference type="EMBL" id="RGY64669.1"/>
    </source>
</evidence>
<dbReference type="Proteomes" id="UP000284614">
    <property type="component" value="Unassembled WGS sequence"/>
</dbReference>
<sequence length="351" mass="39463">MGQKFKILGSLVAFLILAGISCWATEKSLHLLLPAGWPEVLVWGITIAFFVMASYGSKLIVDTLSSPDFIDNRNLKLFGGVLLLFFFWFIMSMPTNTHTFFYNDKIGSVITKDIETTNKYLLQLIDKCTGSTMILDSVGKRMKDKVEEQRKLIVAEFNGDGPTSKRGNGVKIGEHLNIINGILNSSIQQDSHYNSTDPQILSKYHAQINAALASALRTHTISDKTVKNSKVAKAKLEAMNDSIQDHLSVGIVSEDEIKQVEKLLTDGYNIIATNKQFVDFDSKTDDKEVYTKENGDTRTKRMASVIDVFFVDFLHGKYPASFWYYVILSILVDVAAFIFFDIAFKKQDNVY</sequence>
<proteinExistence type="predicted"/>
<dbReference type="RefSeq" id="WP_005822212.1">
    <property type="nucleotide sequence ID" value="NZ_CABJEQ010000008.1"/>
</dbReference>
<comment type="caution">
    <text evidence="1">The sequence shown here is derived from an EMBL/GenBank/DDBJ whole genome shotgun (WGS) entry which is preliminary data.</text>
</comment>
<organism evidence="1 2">
    <name type="scientific">Bacteroides fragilis</name>
    <dbReference type="NCBI Taxonomy" id="817"/>
    <lineage>
        <taxon>Bacteria</taxon>
        <taxon>Pseudomonadati</taxon>
        <taxon>Bacteroidota</taxon>
        <taxon>Bacteroidia</taxon>
        <taxon>Bacteroidales</taxon>
        <taxon>Bacteroidaceae</taxon>
        <taxon>Bacteroides</taxon>
    </lineage>
</organism>
<evidence type="ECO:0000313" key="2">
    <source>
        <dbReference type="Proteomes" id="UP000284614"/>
    </source>
</evidence>
<reference evidence="1 2" key="1">
    <citation type="submission" date="2018-08" db="EMBL/GenBank/DDBJ databases">
        <title>A genome reference for cultivated species of the human gut microbiota.</title>
        <authorList>
            <person name="Zou Y."/>
            <person name="Xue W."/>
            <person name="Luo G."/>
        </authorList>
    </citation>
    <scope>NUCLEOTIDE SEQUENCE [LARGE SCALE GENOMIC DNA]</scope>
    <source>
        <strain evidence="1 2">OF01-1</strain>
    </source>
</reference>